<evidence type="ECO:0000313" key="5">
    <source>
        <dbReference type="EMBL" id="KAK7857352.1"/>
    </source>
</evidence>
<evidence type="ECO:0000256" key="2">
    <source>
        <dbReference type="ARBA" id="ARBA00022679"/>
    </source>
</evidence>
<gene>
    <name evidence="5" type="primary">RP1_0</name>
    <name evidence="5" type="ORF">CFP56_018635</name>
</gene>
<proteinExistence type="predicted"/>
<organism evidence="5">
    <name type="scientific">Quercus suber</name>
    <name type="common">Cork oak</name>
    <dbReference type="NCBI Taxonomy" id="58331"/>
    <lineage>
        <taxon>Eukaryota</taxon>
        <taxon>Viridiplantae</taxon>
        <taxon>Streptophyta</taxon>
        <taxon>Embryophyta</taxon>
        <taxon>Tracheophyta</taxon>
        <taxon>Spermatophyta</taxon>
        <taxon>Magnoliopsida</taxon>
        <taxon>eudicotyledons</taxon>
        <taxon>Gunneridae</taxon>
        <taxon>Pentapetalae</taxon>
        <taxon>rosids</taxon>
        <taxon>fabids</taxon>
        <taxon>Fagales</taxon>
        <taxon>Fagaceae</taxon>
        <taxon>Quercus</taxon>
    </lineage>
</organism>
<reference evidence="5" key="3">
    <citation type="submission" date="2023-07" db="EMBL/GenBank/DDBJ databases">
        <title>An improved reference 1 genome and first organelle genomes of Quercus suber.</title>
        <authorList>
            <consortium name="Genosuber Consortium"/>
            <person name="Usie A."/>
            <person name="Serra O."/>
            <person name="Barros P."/>
        </authorList>
    </citation>
    <scope>NUCLEOTIDE SEQUENCE</scope>
    <source>
        <strain evidence="5">HL8</strain>
        <tissue evidence="5">Leaves</tissue>
    </source>
</reference>
<name>A0AAW0M3G8_QUESU</name>
<dbReference type="GO" id="GO:0005524">
    <property type="term" value="F:ATP binding"/>
    <property type="evidence" value="ECO:0007669"/>
    <property type="project" value="InterPro"/>
</dbReference>
<reference evidence="5" key="1">
    <citation type="submission" date="2017-12" db="EMBL/GenBank/DDBJ databases">
        <authorList>
            <person name="Barbosa P."/>
            <person name="Usie A."/>
            <person name="Ramos A.M."/>
        </authorList>
    </citation>
    <scope>NUCLEOTIDE SEQUENCE</scope>
    <source>
        <strain evidence="5">HL8</strain>
        <tissue evidence="5">Leaves</tissue>
    </source>
</reference>
<dbReference type="AlphaFoldDB" id="A0AAW0M3G8"/>
<evidence type="ECO:0000256" key="4">
    <source>
        <dbReference type="ARBA" id="ARBA00022777"/>
    </source>
</evidence>
<reference evidence="5" key="2">
    <citation type="journal article" date="2018" name="Sci. Data">
        <title>The draft genome sequence of cork oak.</title>
        <authorList>
            <person name="Ramos A.M."/>
            <person name="Usie A."/>
            <person name="Barbosa P."/>
            <person name="Barros P.M."/>
            <person name="Capote T."/>
            <person name="Chaves I."/>
            <person name="Simoes F."/>
            <person name="Abreu I."/>
            <person name="Carrasquinho I."/>
            <person name="Faro C."/>
            <person name="Guimaraes J.B."/>
            <person name="Mendonca D."/>
            <person name="Nobrega F."/>
            <person name="Rodrigues L."/>
            <person name="Saibo N.J.M."/>
            <person name="Varela M.C."/>
            <person name="Egas C."/>
            <person name="Matos J."/>
            <person name="Miguel C.M."/>
            <person name="Oliveira M.M."/>
            <person name="Ricardo C.P."/>
            <person name="Goncalves S."/>
        </authorList>
    </citation>
    <scope>NUCLEOTIDE SEQUENCE [LARGE SCALE GENOMIC DNA]</scope>
    <source>
        <strain evidence="5">HL8</strain>
    </source>
</reference>
<keyword evidence="5" id="KW-0670">Pyruvate</keyword>
<dbReference type="PANTHER" id="PTHR31756:SF3">
    <property type="entry name" value="PYRUVATE, PHOSPHATE DIKINASE REGULATORY PROTEIN 1, CHLOROPLASTIC"/>
    <property type="match status" value="1"/>
</dbReference>
<comment type="caution">
    <text evidence="5">The sequence shown here is derived from an EMBL/GenBank/DDBJ whole genome shotgun (WGS) entry which is preliminary data.</text>
</comment>
<dbReference type="EMBL" id="PKMF04000028">
    <property type="protein sequence ID" value="KAK7857352.1"/>
    <property type="molecule type" value="Genomic_DNA"/>
</dbReference>
<evidence type="ECO:0000256" key="1">
    <source>
        <dbReference type="ARBA" id="ARBA00022527"/>
    </source>
</evidence>
<dbReference type="InterPro" id="IPR005177">
    <property type="entry name" value="Kinase-pyrophosphorylase"/>
</dbReference>
<protein>
    <submittedName>
        <fullName evidence="5">Pyruvate</fullName>
    </submittedName>
</protein>
<keyword evidence="1" id="KW-0723">Serine/threonine-protein kinase</keyword>
<dbReference type="GO" id="GO:0004674">
    <property type="term" value="F:protein serine/threonine kinase activity"/>
    <property type="evidence" value="ECO:0007669"/>
    <property type="project" value="UniProtKB-KW"/>
</dbReference>
<evidence type="ECO:0000256" key="3">
    <source>
        <dbReference type="ARBA" id="ARBA00022741"/>
    </source>
</evidence>
<keyword evidence="3" id="KW-0547">Nucleotide-binding</keyword>
<keyword evidence="2" id="KW-0808">Transferase</keyword>
<accession>A0AAW0M3G8</accession>
<dbReference type="SMR" id="A0AAW0M3G8"/>
<keyword evidence="4" id="KW-0418">Kinase</keyword>
<sequence length="70" mass="8062">MKIDGDDDVEVRLWKSIYMISNGTGWTAKHSVNAVLGQFEHCLVDRGCPVNTHMFSKSQHMQLRKWGNRT</sequence>
<dbReference type="PANTHER" id="PTHR31756">
    <property type="entry name" value="PYRUVATE, PHOSPHATE DIKINASE REGULATORY PROTEIN 1, CHLOROPLASTIC"/>
    <property type="match status" value="1"/>
</dbReference>